<dbReference type="InterPro" id="IPR002048">
    <property type="entry name" value="EF_hand_dom"/>
</dbReference>
<dbReference type="Proteomes" id="UP000472267">
    <property type="component" value="Chromosome 13"/>
</dbReference>
<evidence type="ECO:0000256" key="3">
    <source>
        <dbReference type="ARBA" id="ARBA00022703"/>
    </source>
</evidence>
<dbReference type="GO" id="GO:0005509">
    <property type="term" value="F:calcium ion binding"/>
    <property type="evidence" value="ECO:0007669"/>
    <property type="project" value="InterPro"/>
</dbReference>
<dbReference type="Pfam" id="PF00400">
    <property type="entry name" value="WD40"/>
    <property type="match status" value="1"/>
</dbReference>
<dbReference type="PROSITE" id="PS00018">
    <property type="entry name" value="EF_HAND_1"/>
    <property type="match status" value="3"/>
</dbReference>
<dbReference type="FunFam" id="1.10.238.10:FF:000047">
    <property type="entry name" value="Calcineurin subunit B type 1"/>
    <property type="match status" value="1"/>
</dbReference>
<dbReference type="AlphaFoldDB" id="A0A672H051"/>
<evidence type="ECO:0000256" key="12">
    <source>
        <dbReference type="ARBA" id="ARBA00041547"/>
    </source>
</evidence>
<dbReference type="InterPro" id="IPR036322">
    <property type="entry name" value="WD40_repeat_dom_sf"/>
</dbReference>
<gene>
    <name evidence="15" type="primary">ppp3r1</name>
</gene>
<feature type="repeat" description="WD" evidence="13">
    <location>
        <begin position="411"/>
        <end position="424"/>
    </location>
</feature>
<dbReference type="SMART" id="SM00054">
    <property type="entry name" value="EFh"/>
    <property type="match status" value="4"/>
</dbReference>
<organism evidence="15 16">
    <name type="scientific">Salarias fasciatus</name>
    <name type="common">Jewelled blenny</name>
    <name type="synonym">Blennius fasciatus</name>
    <dbReference type="NCBI Taxonomy" id="181472"/>
    <lineage>
        <taxon>Eukaryota</taxon>
        <taxon>Metazoa</taxon>
        <taxon>Chordata</taxon>
        <taxon>Craniata</taxon>
        <taxon>Vertebrata</taxon>
        <taxon>Euteleostomi</taxon>
        <taxon>Actinopterygii</taxon>
        <taxon>Neopterygii</taxon>
        <taxon>Teleostei</taxon>
        <taxon>Neoteleostei</taxon>
        <taxon>Acanthomorphata</taxon>
        <taxon>Ovalentaria</taxon>
        <taxon>Blenniimorphae</taxon>
        <taxon>Blenniiformes</taxon>
        <taxon>Blennioidei</taxon>
        <taxon>Blenniidae</taxon>
        <taxon>Salariinae</taxon>
        <taxon>Salarias</taxon>
    </lineage>
</organism>
<dbReference type="FunCoup" id="A0A672H051">
    <property type="interactions" value="478"/>
</dbReference>
<comment type="subcellular location">
    <subcellularLocation>
        <location evidence="9">Dynein axonemal particle</location>
    </subcellularLocation>
</comment>
<evidence type="ECO:0000256" key="9">
    <source>
        <dbReference type="ARBA" id="ARBA00024190"/>
    </source>
</evidence>
<dbReference type="SUPFAM" id="SSF47473">
    <property type="entry name" value="EF-hand"/>
    <property type="match status" value="1"/>
</dbReference>
<comment type="similarity">
    <text evidence="8">Belongs to the calcineurin regulatory subunit family.</text>
</comment>
<dbReference type="Gene3D" id="2.130.10.10">
    <property type="entry name" value="YVTN repeat-like/Quinoprotein amine dehydrogenase"/>
    <property type="match status" value="1"/>
</dbReference>
<dbReference type="PROSITE" id="PS50082">
    <property type="entry name" value="WD_REPEATS_2"/>
    <property type="match status" value="1"/>
</dbReference>
<name>A0A672H051_SALFA</name>
<dbReference type="InParanoid" id="A0A672H051"/>
<evidence type="ECO:0000256" key="11">
    <source>
        <dbReference type="ARBA" id="ARBA00039643"/>
    </source>
</evidence>
<protein>
    <recommendedName>
        <fullName evidence="11">Dynein axonemal assembly factor 10</fullName>
    </recommendedName>
    <alternativeName>
        <fullName evidence="12">WD repeat-containing protein 92</fullName>
    </alternativeName>
</protein>
<keyword evidence="16" id="KW-1185">Reference proteome</keyword>
<reference evidence="15" key="2">
    <citation type="submission" date="2025-08" db="UniProtKB">
        <authorList>
            <consortium name="Ensembl"/>
        </authorList>
    </citation>
    <scope>IDENTIFICATION</scope>
</reference>
<keyword evidence="4" id="KW-0479">Metal-binding</keyword>
<feature type="domain" description="EF-hand" evidence="14">
    <location>
        <begin position="163"/>
        <end position="198"/>
    </location>
</feature>
<evidence type="ECO:0000256" key="8">
    <source>
        <dbReference type="ARBA" id="ARBA00023774"/>
    </source>
</evidence>
<evidence type="ECO:0000256" key="1">
    <source>
        <dbReference type="ARBA" id="ARBA00022490"/>
    </source>
</evidence>
<dbReference type="Pfam" id="PF13499">
    <property type="entry name" value="EF-hand_7"/>
    <property type="match status" value="2"/>
</dbReference>
<proteinExistence type="inferred from homology"/>
<dbReference type="InterPro" id="IPR001680">
    <property type="entry name" value="WD40_rpt"/>
</dbReference>
<evidence type="ECO:0000256" key="13">
    <source>
        <dbReference type="PROSITE-ProRule" id="PRU00221"/>
    </source>
</evidence>
<comment type="function">
    <text evidence="7">Regulatory subunit of calcineurin, a calcium-dependent, calmodulin stimulated protein phosphatase. Confers calcium sensitivity.</text>
</comment>
<evidence type="ECO:0000313" key="15">
    <source>
        <dbReference type="Ensembl" id="ENSSFAP00005017424.1"/>
    </source>
</evidence>
<dbReference type="SMART" id="SM00320">
    <property type="entry name" value="WD40"/>
    <property type="match status" value="6"/>
</dbReference>
<keyword evidence="2 13" id="KW-0853">WD repeat</keyword>
<accession>A0A672H051</accession>
<comment type="function">
    <text evidence="10">Key assembly factor specifically required for the stability of axonemal dynein heavy chains in cytoplasm.</text>
</comment>
<evidence type="ECO:0000259" key="14">
    <source>
        <dbReference type="PROSITE" id="PS50222"/>
    </source>
</evidence>
<dbReference type="Gene3D" id="1.10.238.10">
    <property type="entry name" value="EF-hand"/>
    <property type="match status" value="1"/>
</dbReference>
<reference evidence="15" key="1">
    <citation type="submission" date="2019-06" db="EMBL/GenBank/DDBJ databases">
        <authorList>
            <consortium name="Wellcome Sanger Institute Data Sharing"/>
        </authorList>
    </citation>
    <scope>NUCLEOTIDE SEQUENCE [LARGE SCALE GENOMIC DNA]</scope>
</reference>
<keyword evidence="5" id="KW-0677">Repeat</keyword>
<evidence type="ECO:0000256" key="5">
    <source>
        <dbReference type="ARBA" id="ARBA00022737"/>
    </source>
</evidence>
<keyword evidence="6" id="KW-0106">Calcium</keyword>
<dbReference type="SUPFAM" id="SSF50978">
    <property type="entry name" value="WD40 repeat-like"/>
    <property type="match status" value="1"/>
</dbReference>
<dbReference type="GO" id="GO:0006915">
    <property type="term" value="P:apoptotic process"/>
    <property type="evidence" value="ECO:0007669"/>
    <property type="project" value="UniProtKB-KW"/>
</dbReference>
<dbReference type="GO" id="GO:0120293">
    <property type="term" value="C:dynein axonemal particle"/>
    <property type="evidence" value="ECO:0007669"/>
    <property type="project" value="UniProtKB-SubCell"/>
</dbReference>
<dbReference type="InterPro" id="IPR011992">
    <property type="entry name" value="EF-hand-dom_pair"/>
</dbReference>
<evidence type="ECO:0000256" key="4">
    <source>
        <dbReference type="ARBA" id="ARBA00022723"/>
    </source>
</evidence>
<feature type="domain" description="EF-hand" evidence="14">
    <location>
        <begin position="122"/>
        <end position="157"/>
    </location>
</feature>
<keyword evidence="1" id="KW-0963">Cytoplasm</keyword>
<dbReference type="InterPro" id="IPR018247">
    <property type="entry name" value="EF_Hand_1_Ca_BS"/>
</dbReference>
<evidence type="ECO:0000256" key="7">
    <source>
        <dbReference type="ARBA" id="ARBA00023754"/>
    </source>
</evidence>
<dbReference type="FunFam" id="2.130.10.10:FF:000258">
    <property type="entry name" value="WD repeat-containing protein 92"/>
    <property type="match status" value="1"/>
</dbReference>
<keyword evidence="3" id="KW-0053">Apoptosis</keyword>
<evidence type="ECO:0000256" key="6">
    <source>
        <dbReference type="ARBA" id="ARBA00022837"/>
    </source>
</evidence>
<feature type="domain" description="EF-hand" evidence="14">
    <location>
        <begin position="85"/>
        <end position="120"/>
    </location>
</feature>
<dbReference type="CDD" id="cd00051">
    <property type="entry name" value="EFh"/>
    <property type="match status" value="1"/>
</dbReference>
<dbReference type="PROSITE" id="PS50222">
    <property type="entry name" value="EF_HAND_2"/>
    <property type="match status" value="3"/>
</dbReference>
<evidence type="ECO:0000256" key="2">
    <source>
        <dbReference type="ARBA" id="ARBA00022574"/>
    </source>
</evidence>
<evidence type="ECO:0000256" key="10">
    <source>
        <dbReference type="ARBA" id="ARBA00037430"/>
    </source>
</evidence>
<evidence type="ECO:0000313" key="16">
    <source>
        <dbReference type="Proteomes" id="UP000472267"/>
    </source>
</evidence>
<dbReference type="Ensembl" id="ENSSFAT00005018095.1">
    <property type="protein sequence ID" value="ENSSFAP00005017424.1"/>
    <property type="gene ID" value="ENSSFAG00005009206.1"/>
</dbReference>
<dbReference type="PANTHER" id="PTHR45942">
    <property type="entry name" value="PROTEIN PHOSPATASE 3 REGULATORY SUBUNIT B ALPHA ISOFORM TYPE 1"/>
    <property type="match status" value="1"/>
</dbReference>
<dbReference type="InterPro" id="IPR015943">
    <property type="entry name" value="WD40/YVTN_repeat-like_dom_sf"/>
</dbReference>
<reference evidence="15" key="3">
    <citation type="submission" date="2025-09" db="UniProtKB">
        <authorList>
            <consortium name="Ensembl"/>
        </authorList>
    </citation>
    <scope>IDENTIFICATION</scope>
</reference>
<sequence>MVQLCYYFSFISSVTILLHREIIPDIGSKCLQCVSPRSSPPLFSFSLCPVDADEIKRLGKRFKKLDLDNSGSLSVEEFMSLPELQQNPLVQRVIDIFDTDGNGEVDFKEFIEGVSQFSVNGDKEQKLRFAFRIYDMDKDGYISNGELFQVLKMMVGNNLKDTQLQQIVDKTIINADKDGDGRISFEEFCAVSQSPPAAPARVFLDLTTVNESVSSLLSATAPESVAGFFSMSILKVVSFDQSKQKKKGPHVVCLAAGCTVIDLFFYQTFLLSISRLAEMSTPLSKPQIIAHIQKSLNYTVFDSKWIPCSAKFVCLGNFPRGTGVMQIYEVQHGEAQLVKEVEKPKPIKCGTFGATSLQQRHIATGDFDGNLNIWNLEMPDVPVYSVKAHKEIVNSIDGVGGLGIGDGAPEIVTGSRDGTVKVWDPRQKDSPVANMEPVEGETKRDCWTVAFGHAFNDQDRCVCAGYDNGDIKLFDLRNMSLRWETNIKNGVCCVEFDRKDISMNKLVATSLEGKFHVFDMRTQHPTKGFASVSEKAHKSTIWQVRHLPQNRDVFMTTGGAGNLHLWKYEYPAQRNKKDSDNVDVGVAGSVNLLQNIAISTQPLASLDWSPDKQGLCVCSGFDQSVRVLIVTKLNLV</sequence>